<feature type="domain" description="DCUN1" evidence="3">
    <location>
        <begin position="36"/>
        <end position="252"/>
    </location>
</feature>
<keyword evidence="5" id="KW-1185">Reference proteome</keyword>
<comment type="caution">
    <text evidence="4">The sequence shown here is derived from an EMBL/GenBank/DDBJ whole genome shotgun (WGS) entry which is preliminary data.</text>
</comment>
<gene>
    <name evidence="4" type="ORF">B9Z19DRAFT_1145952</name>
</gene>
<dbReference type="EMBL" id="NESQ01000151">
    <property type="protein sequence ID" value="PUU77498.1"/>
    <property type="molecule type" value="Genomic_DNA"/>
</dbReference>
<evidence type="ECO:0000313" key="5">
    <source>
        <dbReference type="Proteomes" id="UP000244722"/>
    </source>
</evidence>
<feature type="compositionally biased region" description="Basic residues" evidence="2">
    <location>
        <begin position="1"/>
        <end position="13"/>
    </location>
</feature>
<evidence type="ECO:0000256" key="1">
    <source>
        <dbReference type="RuleBase" id="RU410713"/>
    </source>
</evidence>
<organism evidence="4 5">
    <name type="scientific">Tuber borchii</name>
    <name type="common">White truffle</name>
    <dbReference type="NCBI Taxonomy" id="42251"/>
    <lineage>
        <taxon>Eukaryota</taxon>
        <taxon>Fungi</taxon>
        <taxon>Dikarya</taxon>
        <taxon>Ascomycota</taxon>
        <taxon>Pezizomycotina</taxon>
        <taxon>Pezizomycetes</taxon>
        <taxon>Pezizales</taxon>
        <taxon>Tuberaceae</taxon>
        <taxon>Tuber</taxon>
    </lineage>
</organism>
<dbReference type="PANTHER" id="PTHR12281">
    <property type="entry name" value="RP42 RELATED"/>
    <property type="match status" value="1"/>
</dbReference>
<evidence type="ECO:0000313" key="4">
    <source>
        <dbReference type="EMBL" id="PUU77498.1"/>
    </source>
</evidence>
<dbReference type="Gene3D" id="1.10.238.200">
    <property type="entry name" value="Cullin, PONY binding domain"/>
    <property type="match status" value="1"/>
</dbReference>
<dbReference type="OrthoDB" id="27198at2759"/>
<dbReference type="Pfam" id="PF03556">
    <property type="entry name" value="Cullin_binding"/>
    <property type="match status" value="1"/>
</dbReference>
<dbReference type="Proteomes" id="UP000244722">
    <property type="component" value="Unassembled WGS sequence"/>
</dbReference>
<dbReference type="PROSITE" id="PS51229">
    <property type="entry name" value="DCUN1"/>
    <property type="match status" value="1"/>
</dbReference>
<reference evidence="4 5" key="1">
    <citation type="submission" date="2017-04" db="EMBL/GenBank/DDBJ databases">
        <title>Draft genome sequence of Tuber borchii Vittad., a whitish edible truffle.</title>
        <authorList>
            <consortium name="DOE Joint Genome Institute"/>
            <person name="Murat C."/>
            <person name="Kuo A."/>
            <person name="Barry K.W."/>
            <person name="Clum A."/>
            <person name="Dockter R.B."/>
            <person name="Fauchery L."/>
            <person name="Iotti M."/>
            <person name="Kohler A."/>
            <person name="Labutti K."/>
            <person name="Lindquist E.A."/>
            <person name="Lipzen A."/>
            <person name="Ohm R.A."/>
            <person name="Wang M."/>
            <person name="Grigoriev I.V."/>
            <person name="Zambonelli A."/>
            <person name="Martin F.M."/>
        </authorList>
    </citation>
    <scope>NUCLEOTIDE SEQUENCE [LARGE SCALE GENOMIC DNA]</scope>
    <source>
        <strain evidence="4 5">Tbo3840</strain>
    </source>
</reference>
<dbReference type="STRING" id="42251.A0A2T6ZPS9"/>
<dbReference type="GO" id="GO:0031624">
    <property type="term" value="F:ubiquitin conjugating enzyme binding"/>
    <property type="evidence" value="ECO:0007669"/>
    <property type="project" value="TreeGrafter"/>
</dbReference>
<dbReference type="AlphaFoldDB" id="A0A2T6ZPS9"/>
<protein>
    <recommendedName>
        <fullName evidence="1">Defective in cullin neddylation protein</fullName>
    </recommendedName>
</protein>
<feature type="compositionally biased region" description="Basic residues" evidence="2">
    <location>
        <begin position="21"/>
        <end position="31"/>
    </location>
</feature>
<name>A0A2T6ZPS9_TUBBO</name>
<dbReference type="InterPro" id="IPR014764">
    <property type="entry name" value="DCN-prot"/>
</dbReference>
<proteinExistence type="predicted"/>
<dbReference type="GO" id="GO:0032182">
    <property type="term" value="F:ubiquitin-like protein binding"/>
    <property type="evidence" value="ECO:0007669"/>
    <property type="project" value="TreeGrafter"/>
</dbReference>
<dbReference type="Gene3D" id="1.10.238.10">
    <property type="entry name" value="EF-hand"/>
    <property type="match status" value="1"/>
</dbReference>
<dbReference type="GO" id="GO:0045116">
    <property type="term" value="P:protein neddylation"/>
    <property type="evidence" value="ECO:0007669"/>
    <property type="project" value="TreeGrafter"/>
</dbReference>
<sequence length="268" mass="30960">MGNSQSRHKKRRQKEPPAAKPTKKFAKKTKATRAPSPDTVLTRWFDELKGDTDEIMITDSVPWMESLGVSPEGIAFWVIAYWCAAEGRGAIRLKEFMEGMKALGIDSNNSLRRQLPTLLRDVAPGSDRFQKFYWFCYEFFKAADAKYLPLDMACEMFTVLLDERSYSTKWTPPAESNSSLKVKQPITWEKFPHKHAFLEFLGSTPPPTKVITKDQYRQFIPFNEQVDTDFKGYAIETSVWPSLFDQFVTWSKEKQPKDENSMDQSELP</sequence>
<dbReference type="GO" id="GO:0000151">
    <property type="term" value="C:ubiquitin ligase complex"/>
    <property type="evidence" value="ECO:0007669"/>
    <property type="project" value="TreeGrafter"/>
</dbReference>
<evidence type="ECO:0000259" key="3">
    <source>
        <dbReference type="PROSITE" id="PS51229"/>
    </source>
</evidence>
<dbReference type="GO" id="GO:0097602">
    <property type="term" value="F:cullin family protein binding"/>
    <property type="evidence" value="ECO:0007669"/>
    <property type="project" value="TreeGrafter"/>
</dbReference>
<feature type="region of interest" description="Disordered" evidence="2">
    <location>
        <begin position="1"/>
        <end position="36"/>
    </location>
</feature>
<accession>A0A2T6ZPS9</accession>
<dbReference type="InterPro" id="IPR042460">
    <property type="entry name" value="DCN1-like_PONY"/>
</dbReference>
<comment type="function">
    <text evidence="1">Neddylation of cullins play an essential role in the regulation of SCF-type complexes activity.</text>
</comment>
<evidence type="ECO:0000256" key="2">
    <source>
        <dbReference type="SAM" id="MobiDB-lite"/>
    </source>
</evidence>
<dbReference type="PANTHER" id="PTHR12281:SF31">
    <property type="entry name" value="DCN1-LIKE PROTEIN 3"/>
    <property type="match status" value="1"/>
</dbReference>
<dbReference type="InterPro" id="IPR005176">
    <property type="entry name" value="PONY_dom"/>
</dbReference>